<keyword evidence="6" id="KW-1185">Reference proteome</keyword>
<dbReference type="Gene3D" id="2.60.40.10">
    <property type="entry name" value="Immunoglobulins"/>
    <property type="match status" value="1"/>
</dbReference>
<dbReference type="GO" id="GO:0004556">
    <property type="term" value="F:alpha-amylase activity"/>
    <property type="evidence" value="ECO:0007669"/>
    <property type="project" value="UniProtKB-EC"/>
</dbReference>
<keyword evidence="4" id="KW-0732">Signal</keyword>
<keyword evidence="5" id="KW-0121">Carboxypeptidase</keyword>
<evidence type="ECO:0000313" key="5">
    <source>
        <dbReference type="EMBL" id="SCL67263.1"/>
    </source>
</evidence>
<dbReference type="GO" id="GO:0004180">
    <property type="term" value="F:carboxypeptidase activity"/>
    <property type="evidence" value="ECO:0007669"/>
    <property type="project" value="UniProtKB-KW"/>
</dbReference>
<dbReference type="Proteomes" id="UP000198605">
    <property type="component" value="Unassembled WGS sequence"/>
</dbReference>
<evidence type="ECO:0000256" key="3">
    <source>
        <dbReference type="ARBA" id="ARBA00030238"/>
    </source>
</evidence>
<dbReference type="GO" id="GO:0030246">
    <property type="term" value="F:carbohydrate binding"/>
    <property type="evidence" value="ECO:0007669"/>
    <property type="project" value="InterPro"/>
</dbReference>
<evidence type="ECO:0000256" key="2">
    <source>
        <dbReference type="ARBA" id="ARBA00012595"/>
    </source>
</evidence>
<dbReference type="GeneID" id="43281053"/>
<dbReference type="RefSeq" id="WP_091317287.1">
    <property type="nucleotide sequence ID" value="NZ_FMIB01000002.1"/>
</dbReference>
<comment type="catalytic activity">
    <reaction evidence="1">
        <text>Endohydrolysis of (1-&gt;4)-alpha-D-glucosidic linkages in polysaccharides containing three or more (1-&gt;4)-alpha-linked D-glucose units.</text>
        <dbReference type="EC" id="3.2.1.1"/>
    </reaction>
</comment>
<dbReference type="GO" id="GO:0005975">
    <property type="term" value="P:carbohydrate metabolic process"/>
    <property type="evidence" value="ECO:0007669"/>
    <property type="project" value="UniProtKB-ARBA"/>
</dbReference>
<name>A0A1C6VLS2_9ACTN</name>
<dbReference type="OrthoDB" id="3632511at2"/>
<evidence type="ECO:0000256" key="1">
    <source>
        <dbReference type="ARBA" id="ARBA00000548"/>
    </source>
</evidence>
<sequence length="517" mass="54414">MTRPASRRAALAAGLLLSLTAALTATPAYAEEPTPGAITGHVVTEKPGSVTVNLFTTDGASSGQVLTDADGTFRFADVPVGTYKIQYGFLGRYQWSHEKLGYSTADVVTVSSGQTATVPEETMLLPGVVEVVATDATTGAPVDAFCAGVQEYSLQCGATGGHLRLENLESGSYTLYLRSSDGLHARQEVKGVKVVLGQTTRVEVSLRPTTAITTTVVDRATGEPVPYTCVALLPMVFGALDDQTCQWDVNYTDDQGRITVGELAPGDYTVLVLPGDDVHGMQWVGRNGGVGRQQDALLVTGEGGRLSTVPTVRLDPAARITGTIRDADTKEPLGNGCAAVLPVRQGSFVPGVGPFCAGSDGVYTVPTLGPYEWPLEFSHFYDYVEPYAAVWSGGAADRKTAKAIRAGVDQPGVADASLTRSGARLGLTVTSEDGQPYNGWFAGEVYNATTGDLVKEFSFYGPRVVEGLADQSVKVRYGPALSSPGGWYGGTDRDSATSVRVRHDRTSQITIVLADPA</sequence>
<keyword evidence="5" id="KW-0645">Protease</keyword>
<dbReference type="InterPro" id="IPR013783">
    <property type="entry name" value="Ig-like_fold"/>
</dbReference>
<dbReference type="EMBL" id="FMIB01000002">
    <property type="protein sequence ID" value="SCL67263.1"/>
    <property type="molecule type" value="Genomic_DNA"/>
</dbReference>
<evidence type="ECO:0000313" key="6">
    <source>
        <dbReference type="Proteomes" id="UP000198605"/>
    </source>
</evidence>
<reference evidence="6" key="1">
    <citation type="submission" date="2016-06" db="EMBL/GenBank/DDBJ databases">
        <authorList>
            <person name="Varghese N."/>
            <person name="Submissions Spin"/>
        </authorList>
    </citation>
    <scope>NUCLEOTIDE SEQUENCE [LARGE SCALE GENOMIC DNA]</scope>
    <source>
        <strain evidence="6">DSM 44151</strain>
    </source>
</reference>
<dbReference type="AlphaFoldDB" id="A0A1C6VLS2"/>
<keyword evidence="5" id="KW-0378">Hydrolase</keyword>
<gene>
    <name evidence="5" type="ORF">GA0070603_4430</name>
</gene>
<dbReference type="PROSITE" id="PS51318">
    <property type="entry name" value="TAT"/>
    <property type="match status" value="1"/>
</dbReference>
<feature type="chain" id="PRO_5008748931" description="alpha-amylase" evidence="4">
    <location>
        <begin position="31"/>
        <end position="517"/>
    </location>
</feature>
<protein>
    <recommendedName>
        <fullName evidence="2">alpha-amylase</fullName>
        <ecNumber evidence="2">3.2.1.1</ecNumber>
    </recommendedName>
    <alternativeName>
        <fullName evidence="3">1,4-alpha-D-glucan glucanohydrolase</fullName>
    </alternativeName>
</protein>
<organism evidence="5 6">
    <name type="scientific">Micromonospora chersina</name>
    <dbReference type="NCBI Taxonomy" id="47854"/>
    <lineage>
        <taxon>Bacteria</taxon>
        <taxon>Bacillati</taxon>
        <taxon>Actinomycetota</taxon>
        <taxon>Actinomycetes</taxon>
        <taxon>Micromonosporales</taxon>
        <taxon>Micromonosporaceae</taxon>
        <taxon>Micromonospora</taxon>
    </lineage>
</organism>
<dbReference type="SUPFAM" id="SSF49452">
    <property type="entry name" value="Starch-binding domain-like"/>
    <property type="match status" value="1"/>
</dbReference>
<accession>A0A1C6VLS2</accession>
<evidence type="ECO:0000256" key="4">
    <source>
        <dbReference type="SAM" id="SignalP"/>
    </source>
</evidence>
<dbReference type="EC" id="3.2.1.1" evidence="2"/>
<dbReference type="InterPro" id="IPR006311">
    <property type="entry name" value="TAT_signal"/>
</dbReference>
<feature type="signal peptide" evidence="4">
    <location>
        <begin position="1"/>
        <end position="30"/>
    </location>
</feature>
<dbReference type="InterPro" id="IPR013784">
    <property type="entry name" value="Carb-bd-like_fold"/>
</dbReference>
<proteinExistence type="predicted"/>